<evidence type="ECO:0000256" key="1">
    <source>
        <dbReference type="ARBA" id="ARBA00022801"/>
    </source>
</evidence>
<organism evidence="3 4">
    <name type="scientific">Atribacter laminatus</name>
    <dbReference type="NCBI Taxonomy" id="2847778"/>
    <lineage>
        <taxon>Bacteria</taxon>
        <taxon>Pseudomonadati</taxon>
        <taxon>Atribacterota</taxon>
        <taxon>Atribacteria</taxon>
        <taxon>Atribacterales</taxon>
        <taxon>Atribacteraceae</taxon>
        <taxon>Atribacter</taxon>
    </lineage>
</organism>
<evidence type="ECO:0000313" key="4">
    <source>
        <dbReference type="Proteomes" id="UP000594463"/>
    </source>
</evidence>
<name>A0A7T1AMC9_ATRLM</name>
<dbReference type="Pfam" id="PF00857">
    <property type="entry name" value="Isochorismatase"/>
    <property type="match status" value="1"/>
</dbReference>
<dbReference type="InterPro" id="IPR000868">
    <property type="entry name" value="Isochorismatase-like_dom"/>
</dbReference>
<keyword evidence="4" id="KW-1185">Reference proteome</keyword>
<dbReference type="GO" id="GO:0016787">
    <property type="term" value="F:hydrolase activity"/>
    <property type="evidence" value="ECO:0007669"/>
    <property type="project" value="UniProtKB-KW"/>
</dbReference>
<keyword evidence="1 3" id="KW-0378">Hydrolase</keyword>
<dbReference type="EMBL" id="CP065383">
    <property type="protein sequence ID" value="QPM68587.1"/>
    <property type="molecule type" value="Genomic_DNA"/>
</dbReference>
<dbReference type="InterPro" id="IPR050272">
    <property type="entry name" value="Isochorismatase-like_hydrls"/>
</dbReference>
<dbReference type="AlphaFoldDB" id="A0A7T1AMC9"/>
<dbReference type="EC" id="3.5.1.110" evidence="3"/>
<dbReference type="PANTHER" id="PTHR43540:SF6">
    <property type="entry name" value="ISOCHORISMATASE-LIKE DOMAIN-CONTAINING PROTEIN"/>
    <property type="match status" value="1"/>
</dbReference>
<evidence type="ECO:0000313" key="3">
    <source>
        <dbReference type="EMBL" id="QPM68587.1"/>
    </source>
</evidence>
<protein>
    <submittedName>
        <fullName evidence="3">Peroxyureidoacrylate/ureidoacrylate amidohydrolase RutB</fullName>
        <ecNumber evidence="3">3.5.1.110</ecNumber>
    </submittedName>
</protein>
<dbReference type="PANTHER" id="PTHR43540">
    <property type="entry name" value="PEROXYUREIDOACRYLATE/UREIDOACRYLATE AMIDOHYDROLASE-RELATED"/>
    <property type="match status" value="1"/>
</dbReference>
<dbReference type="InterPro" id="IPR036380">
    <property type="entry name" value="Isochorismatase-like_sf"/>
</dbReference>
<sequence length="171" mass="19883">MNALIIIDLLNDFMRPQGALYIGDHVQPLIQFCQELINQKRKENYTIIYSCDTHWENDEEFLLFPPHAIRGSWGQKIIEEVKPQEGEFIIPKRRFSAFFGTELDLLLREKKVEKVEIVGVLTNICVLYTAAWAQMLHYQVAAYRQGLTSNDLQAHEFALKEMKNTLGIEIL</sequence>
<evidence type="ECO:0000259" key="2">
    <source>
        <dbReference type="Pfam" id="PF00857"/>
    </source>
</evidence>
<gene>
    <name evidence="3" type="primary">rutB</name>
    <name evidence="3" type="ORF">RT761_01808</name>
</gene>
<proteinExistence type="predicted"/>
<feature type="domain" description="Isochorismatase-like" evidence="2">
    <location>
        <begin position="3"/>
        <end position="165"/>
    </location>
</feature>
<reference evidence="3 4" key="1">
    <citation type="journal article" date="2021" name="Nat. Commun.">
        <title>Isolation of a member of the candidate phylum Atribacteria reveals a unique cell membrane structure.</title>
        <authorList>
            <person name="Taiki K."/>
            <person name="Nobu M.K."/>
            <person name="Kusada H."/>
            <person name="Meng X.-Y."/>
            <person name="Hosoki N."/>
            <person name="Uematsu K."/>
            <person name="Yoshioka H."/>
            <person name="Kamagata Y."/>
            <person name="Tamaki H."/>
        </authorList>
    </citation>
    <scope>NUCLEOTIDE SEQUENCE [LARGE SCALE GENOMIC DNA]</scope>
    <source>
        <strain evidence="3 4">RT761</strain>
    </source>
</reference>
<dbReference type="KEGG" id="alam:RT761_01808"/>
<dbReference type="SUPFAM" id="SSF52499">
    <property type="entry name" value="Isochorismatase-like hydrolases"/>
    <property type="match status" value="1"/>
</dbReference>
<accession>A0A7T1AMC9</accession>
<dbReference type="CDD" id="cd00431">
    <property type="entry name" value="cysteine_hydrolases"/>
    <property type="match status" value="1"/>
</dbReference>
<dbReference type="Gene3D" id="3.40.50.850">
    <property type="entry name" value="Isochorismatase-like"/>
    <property type="match status" value="1"/>
</dbReference>
<dbReference type="Proteomes" id="UP000594463">
    <property type="component" value="Chromosome"/>
</dbReference>